<dbReference type="SUPFAM" id="SSF54427">
    <property type="entry name" value="NTF2-like"/>
    <property type="match status" value="1"/>
</dbReference>
<evidence type="ECO:0000259" key="1">
    <source>
        <dbReference type="Pfam" id="PF14534"/>
    </source>
</evidence>
<evidence type="ECO:0000313" key="3">
    <source>
        <dbReference type="Proteomes" id="UP000013270"/>
    </source>
</evidence>
<dbReference type="AlphaFoldDB" id="N8XCT2"/>
<dbReference type="InterPro" id="IPR027843">
    <property type="entry name" value="DUF4440"/>
</dbReference>
<name>N8XCT2_ACIBZ</name>
<dbReference type="PATRIC" id="fig|1217651.3.peg.1730"/>
<reference evidence="2 3" key="1">
    <citation type="submission" date="2013-02" db="EMBL/GenBank/DDBJ databases">
        <title>The Genome Sequence of Acinetobacter bereziniae NIPH 3.</title>
        <authorList>
            <consortium name="The Broad Institute Genome Sequencing Platform"/>
            <consortium name="The Broad Institute Genome Sequencing Center for Infectious Disease"/>
            <person name="Cerqueira G."/>
            <person name="Feldgarden M."/>
            <person name="Courvalin P."/>
            <person name="Perichon B."/>
            <person name="Grillot-Courvalin C."/>
            <person name="Clermont D."/>
            <person name="Rocha E."/>
            <person name="Yoon E.-J."/>
            <person name="Nemec A."/>
            <person name="Walker B."/>
            <person name="Young S.K."/>
            <person name="Zeng Q."/>
            <person name="Gargeya S."/>
            <person name="Fitzgerald M."/>
            <person name="Haas B."/>
            <person name="Abouelleil A."/>
            <person name="Alvarado L."/>
            <person name="Arachchi H.M."/>
            <person name="Berlin A.M."/>
            <person name="Chapman S.B."/>
            <person name="Dewar J."/>
            <person name="Goldberg J."/>
            <person name="Griggs A."/>
            <person name="Gujja S."/>
            <person name="Hansen M."/>
            <person name="Howarth C."/>
            <person name="Imamovic A."/>
            <person name="Larimer J."/>
            <person name="McCowan C."/>
            <person name="Murphy C."/>
            <person name="Neiman D."/>
            <person name="Pearson M."/>
            <person name="Priest M."/>
            <person name="Roberts A."/>
            <person name="Saif S."/>
            <person name="Shea T."/>
            <person name="Sisk P."/>
            <person name="Sykes S."/>
            <person name="Wortman J."/>
            <person name="Nusbaum C."/>
            <person name="Birren B."/>
        </authorList>
    </citation>
    <scope>NUCLEOTIDE SEQUENCE [LARGE SCALE GENOMIC DNA]</scope>
    <source>
        <strain evidence="2 3">NIPH 3</strain>
    </source>
</reference>
<dbReference type="InterPro" id="IPR032710">
    <property type="entry name" value="NTF2-like_dom_sf"/>
</dbReference>
<organism evidence="2 3">
    <name type="scientific">Acinetobacter bereziniae NIPH 3</name>
    <dbReference type="NCBI Taxonomy" id="1217651"/>
    <lineage>
        <taxon>Bacteria</taxon>
        <taxon>Pseudomonadati</taxon>
        <taxon>Pseudomonadota</taxon>
        <taxon>Gammaproteobacteria</taxon>
        <taxon>Moraxellales</taxon>
        <taxon>Moraxellaceae</taxon>
        <taxon>Acinetobacter</taxon>
    </lineage>
</organism>
<evidence type="ECO:0000313" key="2">
    <source>
        <dbReference type="EMBL" id="ENV22252.1"/>
    </source>
</evidence>
<dbReference type="Proteomes" id="UP000013270">
    <property type="component" value="Unassembled WGS sequence"/>
</dbReference>
<dbReference type="EMBL" id="APPK01000031">
    <property type="protein sequence ID" value="ENV22252.1"/>
    <property type="molecule type" value="Genomic_DNA"/>
</dbReference>
<dbReference type="Pfam" id="PF14534">
    <property type="entry name" value="DUF4440"/>
    <property type="match status" value="1"/>
</dbReference>
<sequence length="136" mass="15944">MVQETLAQLIQFECQLHHSERRNHKILDQRLHPDFKEITKSGRIMKKSQMLEALLNDLDTDMIHAQDFELQQLSAHSALLTYLSYQVDTNTQVKYNSALRASIWVMNDRQVWQMIFHQGTLLHLSAESDSSIHEKI</sequence>
<dbReference type="RefSeq" id="WP_004830185.1">
    <property type="nucleotide sequence ID" value="NZ_KB849467.1"/>
</dbReference>
<accession>N8XCT2</accession>
<gene>
    <name evidence="2" type="ORF">F963_01757</name>
</gene>
<proteinExistence type="predicted"/>
<protein>
    <recommendedName>
        <fullName evidence="1">DUF4440 domain-containing protein</fullName>
    </recommendedName>
</protein>
<dbReference type="HOGENOM" id="CLU_119560_0_2_6"/>
<dbReference type="Gene3D" id="3.10.450.50">
    <property type="match status" value="1"/>
</dbReference>
<comment type="caution">
    <text evidence="2">The sequence shown here is derived from an EMBL/GenBank/DDBJ whole genome shotgun (WGS) entry which is preliminary data.</text>
</comment>
<feature type="domain" description="DUF4440" evidence="1">
    <location>
        <begin position="20"/>
        <end position="114"/>
    </location>
</feature>